<dbReference type="AlphaFoldDB" id="M3IHW8"/>
<organism evidence="1 2">
    <name type="scientific">Leptospira interrogans serovar Copenhageni str. LT2050</name>
    <dbReference type="NCBI Taxonomy" id="1001598"/>
    <lineage>
        <taxon>Bacteria</taxon>
        <taxon>Pseudomonadati</taxon>
        <taxon>Spirochaetota</taxon>
        <taxon>Spirochaetia</taxon>
        <taxon>Leptospirales</taxon>
        <taxon>Leptospiraceae</taxon>
        <taxon>Leptospira</taxon>
    </lineage>
</organism>
<reference evidence="1 2" key="1">
    <citation type="submission" date="2013-02" db="EMBL/GenBank/DDBJ databases">
        <authorList>
            <person name="Harkins D.M."/>
            <person name="Durkin A.S."/>
            <person name="Brinkac L.M."/>
            <person name="Haft D.H."/>
            <person name="Selengut J.D."/>
            <person name="Sanka R."/>
            <person name="DePew J."/>
            <person name="Purushe J."/>
            <person name="Tulsiani S.M."/>
            <person name="Graham G.C."/>
            <person name="Burns M.-A."/>
            <person name="Dohnt M.F."/>
            <person name="Smythe L.D."/>
            <person name="McKay D.B."/>
            <person name="Craig S.B."/>
            <person name="Vinetz J.M."/>
            <person name="Sutton G.G."/>
            <person name="Nierman W.C."/>
            <person name="Fouts D.E."/>
        </authorList>
    </citation>
    <scope>NUCLEOTIDE SEQUENCE [LARGE SCALE GENOMIC DNA]</scope>
    <source>
        <strain evidence="1 2">LT2050</strain>
    </source>
</reference>
<protein>
    <submittedName>
        <fullName evidence="1">Uncharacterized protein</fullName>
    </submittedName>
</protein>
<proteinExistence type="predicted"/>
<gene>
    <name evidence="1" type="ORF">LEP1GSC150_1591</name>
</gene>
<name>M3IHW8_LEPIT</name>
<evidence type="ECO:0000313" key="2">
    <source>
        <dbReference type="Proteomes" id="UP000011778"/>
    </source>
</evidence>
<dbReference type="EMBL" id="AFMD02000427">
    <property type="protein sequence ID" value="EMG20302.1"/>
    <property type="molecule type" value="Genomic_DNA"/>
</dbReference>
<accession>M3IHW8</accession>
<comment type="caution">
    <text evidence="1">The sequence shown here is derived from an EMBL/GenBank/DDBJ whole genome shotgun (WGS) entry which is preliminary data.</text>
</comment>
<evidence type="ECO:0000313" key="1">
    <source>
        <dbReference type="EMBL" id="EMG20302.1"/>
    </source>
</evidence>
<dbReference type="Proteomes" id="UP000011778">
    <property type="component" value="Unassembled WGS sequence"/>
</dbReference>
<sequence length="37" mass="4694">MSIRNRNKNVTDLIHKHYKNLFYMNQIKFKKPIFLWL</sequence>